<comment type="similarity">
    <text evidence="3">Belongs to the aldo/keto reductase family. Aldo/keto reductase 2 subfamily.</text>
</comment>
<dbReference type="InterPro" id="IPR023210">
    <property type="entry name" value="NADP_OxRdtase_dom"/>
</dbReference>
<dbReference type="PANTHER" id="PTHR43364:SF2">
    <property type="entry name" value="ARYL-ALCOHOL DEHYDROGENASE AAD10-RELATED"/>
    <property type="match status" value="1"/>
</dbReference>
<evidence type="ECO:0000313" key="7">
    <source>
        <dbReference type="Proteomes" id="UP001303473"/>
    </source>
</evidence>
<protein>
    <recommendedName>
        <fullName evidence="4">Aldo-keto reductase ausK</fullName>
    </recommendedName>
</protein>
<accession>A0AAN6S6L1</accession>
<reference evidence="7" key="1">
    <citation type="journal article" date="2023" name="Mol. Phylogenet. Evol.">
        <title>Genome-scale phylogeny and comparative genomics of the fungal order Sordariales.</title>
        <authorList>
            <person name="Hensen N."/>
            <person name="Bonometti L."/>
            <person name="Westerberg I."/>
            <person name="Brannstrom I.O."/>
            <person name="Guillou S."/>
            <person name="Cros-Aarteil S."/>
            <person name="Calhoun S."/>
            <person name="Haridas S."/>
            <person name="Kuo A."/>
            <person name="Mondo S."/>
            <person name="Pangilinan J."/>
            <person name="Riley R."/>
            <person name="LaButti K."/>
            <person name="Andreopoulos B."/>
            <person name="Lipzen A."/>
            <person name="Chen C."/>
            <person name="Yan M."/>
            <person name="Daum C."/>
            <person name="Ng V."/>
            <person name="Clum A."/>
            <person name="Steindorff A."/>
            <person name="Ohm R.A."/>
            <person name="Martin F."/>
            <person name="Silar P."/>
            <person name="Natvig D.O."/>
            <person name="Lalanne C."/>
            <person name="Gautier V."/>
            <person name="Ament-Velasquez S.L."/>
            <person name="Kruys A."/>
            <person name="Hutchinson M.I."/>
            <person name="Powell A.J."/>
            <person name="Barry K."/>
            <person name="Miller A.N."/>
            <person name="Grigoriev I.V."/>
            <person name="Debuchy R."/>
            <person name="Gladieux P."/>
            <person name="Hiltunen Thoren M."/>
            <person name="Johannesson H."/>
        </authorList>
    </citation>
    <scope>NUCLEOTIDE SEQUENCE [LARGE SCALE GENOMIC DNA]</scope>
    <source>
        <strain evidence="7">CBS 340.73</strain>
    </source>
</reference>
<dbReference type="Pfam" id="PF00248">
    <property type="entry name" value="Aldo_ket_red"/>
    <property type="match status" value="1"/>
</dbReference>
<evidence type="ECO:0000256" key="1">
    <source>
        <dbReference type="ARBA" id="ARBA00004721"/>
    </source>
</evidence>
<dbReference type="InterPro" id="IPR036812">
    <property type="entry name" value="NAD(P)_OxRdtase_dom_sf"/>
</dbReference>
<dbReference type="Proteomes" id="UP001303473">
    <property type="component" value="Unassembled WGS sequence"/>
</dbReference>
<comment type="pathway">
    <text evidence="1">Secondary metabolite biosynthesis; terpenoid biosynthesis.</text>
</comment>
<gene>
    <name evidence="6" type="ORF">QBC46DRAFT_78722</name>
</gene>
<evidence type="ECO:0000256" key="4">
    <source>
        <dbReference type="ARBA" id="ARBA00073126"/>
    </source>
</evidence>
<dbReference type="EMBL" id="MU853775">
    <property type="protein sequence ID" value="KAK3942305.1"/>
    <property type="molecule type" value="Genomic_DNA"/>
</dbReference>
<keyword evidence="7" id="KW-1185">Reference proteome</keyword>
<evidence type="ECO:0000256" key="3">
    <source>
        <dbReference type="ARBA" id="ARBA00038157"/>
    </source>
</evidence>
<dbReference type="Gene3D" id="3.20.20.100">
    <property type="entry name" value="NADP-dependent oxidoreductase domain"/>
    <property type="match status" value="1"/>
</dbReference>
<comment type="caution">
    <text evidence="6">The sequence shown here is derived from an EMBL/GenBank/DDBJ whole genome shotgun (WGS) entry which is preliminary data.</text>
</comment>
<organism evidence="6 7">
    <name type="scientific">Diplogelasinospora grovesii</name>
    <dbReference type="NCBI Taxonomy" id="303347"/>
    <lineage>
        <taxon>Eukaryota</taxon>
        <taxon>Fungi</taxon>
        <taxon>Dikarya</taxon>
        <taxon>Ascomycota</taxon>
        <taxon>Pezizomycotina</taxon>
        <taxon>Sordariomycetes</taxon>
        <taxon>Sordariomycetidae</taxon>
        <taxon>Sordariales</taxon>
        <taxon>Diplogelasinosporaceae</taxon>
        <taxon>Diplogelasinospora</taxon>
    </lineage>
</organism>
<dbReference type="PANTHER" id="PTHR43364">
    <property type="entry name" value="NADH-SPECIFIC METHYLGLYOXAL REDUCTASE-RELATED"/>
    <property type="match status" value="1"/>
</dbReference>
<evidence type="ECO:0000259" key="5">
    <source>
        <dbReference type="Pfam" id="PF00248"/>
    </source>
</evidence>
<sequence length="382" mass="43005">MSDFFANAPAPPTELGRYRILSPTGGVRVSPLCLGGMSIGQAWSSMMGSMSKEDSFKLLDAYYESGGNFIDTANNYQNEESEQWIGEWMAARKNRDQIVLATKYTSDFRSHLVGKGKGPNYSGNHRKSLHLSVRESLAKLQTDYIDILYIHWWDYTTSIKEMMDSLHILVEQGKVLYLGVSDTPAWIVSAANTYAVDHGKTPFCVYQGRWSLMIRDLEREIIPMCRTFGMAIAPWDVLGGGKFQSKKSLDERKTRGEGLRAFVSRGEQNETEIQMSEALYKVAQEHGIESVTTVALAYVISKGLQHKVNVFPIIGGRKVEYLKDNIKGLDLNLTDEQIKYLESIKSFDLGFPTNFLGDDPNITGASFRLQRTAPMAWPHVRK</sequence>
<dbReference type="SUPFAM" id="SSF51430">
    <property type="entry name" value="NAD(P)-linked oxidoreductase"/>
    <property type="match status" value="1"/>
</dbReference>
<dbReference type="AlphaFoldDB" id="A0AAN6S6L1"/>
<proteinExistence type="inferred from homology"/>
<dbReference type="FunFam" id="3.20.20.100:FF:000024">
    <property type="entry name" value="Aryl-alcohol dehydrogenase"/>
    <property type="match status" value="1"/>
</dbReference>
<keyword evidence="2" id="KW-0560">Oxidoreductase</keyword>
<feature type="domain" description="NADP-dependent oxidoreductase" evidence="5">
    <location>
        <begin position="31"/>
        <end position="344"/>
    </location>
</feature>
<evidence type="ECO:0000313" key="6">
    <source>
        <dbReference type="EMBL" id="KAK3942305.1"/>
    </source>
</evidence>
<evidence type="ECO:0000256" key="2">
    <source>
        <dbReference type="ARBA" id="ARBA00023002"/>
    </source>
</evidence>
<name>A0AAN6S6L1_9PEZI</name>
<dbReference type="GO" id="GO:0016491">
    <property type="term" value="F:oxidoreductase activity"/>
    <property type="evidence" value="ECO:0007669"/>
    <property type="project" value="UniProtKB-KW"/>
</dbReference>
<dbReference type="InterPro" id="IPR050523">
    <property type="entry name" value="AKR_Detox_Biosynth"/>
</dbReference>